<dbReference type="GO" id="GO:0035336">
    <property type="term" value="P:long-chain fatty-acyl-CoA metabolic process"/>
    <property type="evidence" value="ECO:0007669"/>
    <property type="project" value="TreeGrafter"/>
</dbReference>
<evidence type="ECO:0000256" key="1">
    <source>
        <dbReference type="RuleBase" id="RU363097"/>
    </source>
</evidence>
<dbReference type="AlphaFoldDB" id="A0AAV7X6T3"/>
<comment type="similarity">
    <text evidence="1">Belongs to the fatty acyl-CoA reductase family.</text>
</comment>
<dbReference type="GO" id="GO:0080019">
    <property type="term" value="F:alcohol-forming very long-chain fatty acyl-CoA reductase activity"/>
    <property type="evidence" value="ECO:0007669"/>
    <property type="project" value="InterPro"/>
</dbReference>
<dbReference type="GO" id="GO:0005777">
    <property type="term" value="C:peroxisome"/>
    <property type="evidence" value="ECO:0007669"/>
    <property type="project" value="TreeGrafter"/>
</dbReference>
<dbReference type="GO" id="GO:0102965">
    <property type="term" value="F:alcohol-forming long-chain fatty acyl-CoA reductase activity"/>
    <property type="evidence" value="ECO:0007669"/>
    <property type="project" value="UniProtKB-EC"/>
</dbReference>
<comment type="caution">
    <text evidence="3">The sequence shown here is derived from an EMBL/GenBank/DDBJ whole genome shotgun (WGS) entry which is preliminary data.</text>
</comment>
<name>A0AAV7X6T3_9NEOP</name>
<dbReference type="InterPro" id="IPR026055">
    <property type="entry name" value="FAR"/>
</dbReference>
<dbReference type="InterPro" id="IPR036291">
    <property type="entry name" value="NAD(P)-bd_dom_sf"/>
</dbReference>
<evidence type="ECO:0000259" key="2">
    <source>
        <dbReference type="Pfam" id="PF07993"/>
    </source>
</evidence>
<dbReference type="InterPro" id="IPR013120">
    <property type="entry name" value="FAR_NAD-bd"/>
</dbReference>
<keyword evidence="1" id="KW-0443">Lipid metabolism</keyword>
<dbReference type="EC" id="1.2.1.84" evidence="1"/>
<dbReference type="PANTHER" id="PTHR11011">
    <property type="entry name" value="MALE STERILITY PROTEIN 2-RELATED"/>
    <property type="match status" value="1"/>
</dbReference>
<keyword evidence="1" id="KW-0444">Lipid biosynthesis</keyword>
<dbReference type="Pfam" id="PF07993">
    <property type="entry name" value="NAD_binding_4"/>
    <property type="match status" value="1"/>
</dbReference>
<dbReference type="SUPFAM" id="SSF51735">
    <property type="entry name" value="NAD(P)-binding Rossmann-fold domains"/>
    <property type="match status" value="1"/>
</dbReference>
<keyword evidence="1" id="KW-0560">Oxidoreductase</keyword>
<feature type="domain" description="Thioester reductase (TE)" evidence="2">
    <location>
        <begin position="33"/>
        <end position="82"/>
    </location>
</feature>
<accession>A0AAV7X6T3</accession>
<evidence type="ECO:0000313" key="3">
    <source>
        <dbReference type="EMBL" id="KAJ1520548.1"/>
    </source>
</evidence>
<keyword evidence="1" id="KW-0521">NADP</keyword>
<comment type="catalytic activity">
    <reaction evidence="1">
        <text>a long-chain fatty acyl-CoA + 2 NADPH + 2 H(+) = a long-chain primary fatty alcohol + 2 NADP(+) + CoA</text>
        <dbReference type="Rhea" id="RHEA:52716"/>
        <dbReference type="ChEBI" id="CHEBI:15378"/>
        <dbReference type="ChEBI" id="CHEBI:57287"/>
        <dbReference type="ChEBI" id="CHEBI:57783"/>
        <dbReference type="ChEBI" id="CHEBI:58349"/>
        <dbReference type="ChEBI" id="CHEBI:77396"/>
        <dbReference type="ChEBI" id="CHEBI:83139"/>
        <dbReference type="EC" id="1.2.1.84"/>
    </reaction>
</comment>
<evidence type="ECO:0000313" key="4">
    <source>
        <dbReference type="Proteomes" id="UP001075354"/>
    </source>
</evidence>
<keyword evidence="4" id="KW-1185">Reference proteome</keyword>
<dbReference type="PANTHER" id="PTHR11011:SF45">
    <property type="entry name" value="FATTY ACYL-COA REDUCTASE CG8306-RELATED"/>
    <property type="match status" value="1"/>
</dbReference>
<gene>
    <name evidence="3" type="ORF">ONE63_003665</name>
</gene>
<protein>
    <recommendedName>
        <fullName evidence="1">Fatty acyl-CoA reductase</fullName>
        <ecNumber evidence="1">1.2.1.84</ecNumber>
    </recommendedName>
</protein>
<organism evidence="3 4">
    <name type="scientific">Megalurothrips usitatus</name>
    <name type="common">bean blossom thrips</name>
    <dbReference type="NCBI Taxonomy" id="439358"/>
    <lineage>
        <taxon>Eukaryota</taxon>
        <taxon>Metazoa</taxon>
        <taxon>Ecdysozoa</taxon>
        <taxon>Arthropoda</taxon>
        <taxon>Hexapoda</taxon>
        <taxon>Insecta</taxon>
        <taxon>Pterygota</taxon>
        <taxon>Neoptera</taxon>
        <taxon>Paraneoptera</taxon>
        <taxon>Thysanoptera</taxon>
        <taxon>Terebrantia</taxon>
        <taxon>Thripoidea</taxon>
        <taxon>Thripidae</taxon>
        <taxon>Megalurothrips</taxon>
    </lineage>
</organism>
<proteinExistence type="inferred from homology"/>
<comment type="function">
    <text evidence="1">Catalyzes the reduction of fatty acyl-CoA to fatty alcohols.</text>
</comment>
<dbReference type="Proteomes" id="UP001075354">
    <property type="component" value="Chromosome 14"/>
</dbReference>
<dbReference type="EMBL" id="JAPTSV010000014">
    <property type="protein sequence ID" value="KAJ1520548.1"/>
    <property type="molecule type" value="Genomic_DNA"/>
</dbReference>
<sequence length="116" mass="12763">MRTSQAQAGGPGVAGVPCPVDIASFFRGRSVLITGATGFMGKVLVEKLLRSCPDVDTLYTVIRTKRGRTAADRLTEYVTSQVRHCGAARPGSTRKKVNGQFWRWLWTILCVHRLVT</sequence>
<dbReference type="Gene3D" id="3.40.50.720">
    <property type="entry name" value="NAD(P)-binding Rossmann-like Domain"/>
    <property type="match status" value="1"/>
</dbReference>
<reference evidence="3" key="1">
    <citation type="submission" date="2022-12" db="EMBL/GenBank/DDBJ databases">
        <title>Chromosome-level genome assembly of the bean flower thrips Megalurothrips usitatus.</title>
        <authorList>
            <person name="Ma L."/>
            <person name="Liu Q."/>
            <person name="Li H."/>
            <person name="Cai W."/>
        </authorList>
    </citation>
    <scope>NUCLEOTIDE SEQUENCE</scope>
    <source>
        <strain evidence="3">Cailab_2022a</strain>
    </source>
</reference>